<evidence type="ECO:0000313" key="20">
    <source>
        <dbReference type="Proteomes" id="UP001153636"/>
    </source>
</evidence>
<keyword evidence="6" id="KW-0677">Repeat</keyword>
<proteinExistence type="predicted"/>
<evidence type="ECO:0000256" key="10">
    <source>
        <dbReference type="ARBA" id="ARBA00023170"/>
    </source>
</evidence>
<feature type="chain" id="PRO_5040110341" description="Vitellogenin receptor" evidence="16">
    <location>
        <begin position="16"/>
        <end position="1773"/>
    </location>
</feature>
<dbReference type="PANTHER" id="PTHR22722:SF14">
    <property type="entry name" value="MEGALIN, ISOFORM A"/>
    <property type="match status" value="1"/>
</dbReference>
<feature type="domain" description="EGF-like" evidence="18">
    <location>
        <begin position="1269"/>
        <end position="1306"/>
    </location>
</feature>
<feature type="disulfide bond" evidence="12">
    <location>
        <begin position="119"/>
        <end position="137"/>
    </location>
</feature>
<feature type="disulfide bond" evidence="12">
    <location>
        <begin position="953"/>
        <end position="968"/>
    </location>
</feature>
<dbReference type="SUPFAM" id="SSF57196">
    <property type="entry name" value="EGF/Laminin"/>
    <property type="match status" value="4"/>
</dbReference>
<evidence type="ECO:0000256" key="9">
    <source>
        <dbReference type="ARBA" id="ARBA00023157"/>
    </source>
</evidence>
<evidence type="ECO:0000259" key="17">
    <source>
        <dbReference type="SMART" id="SM00179"/>
    </source>
</evidence>
<dbReference type="Gene3D" id="4.10.400.10">
    <property type="entry name" value="Low-density Lipoprotein Receptor"/>
    <property type="match status" value="13"/>
</dbReference>
<dbReference type="FunFam" id="2.120.10.30:FF:000241">
    <property type="entry name" value="Low-density lipoprotein receptor-related protein 6"/>
    <property type="match status" value="1"/>
</dbReference>
<feature type="disulfide bond" evidence="12">
    <location>
        <begin position="1159"/>
        <end position="1174"/>
    </location>
</feature>
<dbReference type="Pfam" id="PF00058">
    <property type="entry name" value="Ldl_recept_b"/>
    <property type="match status" value="3"/>
</dbReference>
<protein>
    <recommendedName>
        <fullName evidence="21">Vitellogenin receptor</fullName>
    </recommendedName>
</protein>
<dbReference type="InterPro" id="IPR036055">
    <property type="entry name" value="LDL_receptor-like_sf"/>
</dbReference>
<dbReference type="SUPFAM" id="SSF57424">
    <property type="entry name" value="LDL receptor-like module"/>
    <property type="match status" value="13"/>
</dbReference>
<keyword evidence="9 12" id="KW-1015">Disulfide bond</keyword>
<feature type="disulfide bond" evidence="12">
    <location>
        <begin position="34"/>
        <end position="52"/>
    </location>
</feature>
<dbReference type="SMART" id="SM00135">
    <property type="entry name" value="LY"/>
    <property type="match status" value="11"/>
</dbReference>
<keyword evidence="7 15" id="KW-1133">Transmembrane helix</keyword>
<dbReference type="FunFam" id="4.10.400.10:FF:000065">
    <property type="entry name" value="Transmembrane protease serine 7"/>
    <property type="match status" value="1"/>
</dbReference>
<feature type="domain" description="EGF-like calcium-binding" evidence="17">
    <location>
        <begin position="1307"/>
        <end position="1347"/>
    </location>
</feature>
<dbReference type="InterPro" id="IPR000033">
    <property type="entry name" value="LDLR_classB_rpt"/>
</dbReference>
<dbReference type="InterPro" id="IPR018097">
    <property type="entry name" value="EGF_Ca-bd_CS"/>
</dbReference>
<evidence type="ECO:0000256" key="12">
    <source>
        <dbReference type="PROSITE-ProRule" id="PRU00124"/>
    </source>
</evidence>
<evidence type="ECO:0000256" key="11">
    <source>
        <dbReference type="ARBA" id="ARBA00023180"/>
    </source>
</evidence>
<evidence type="ECO:0000313" key="19">
    <source>
        <dbReference type="EMBL" id="CAH1115532.1"/>
    </source>
</evidence>
<reference evidence="19" key="1">
    <citation type="submission" date="2022-01" db="EMBL/GenBank/DDBJ databases">
        <authorList>
            <person name="King R."/>
        </authorList>
    </citation>
    <scope>NUCLEOTIDE SEQUENCE</scope>
</reference>
<evidence type="ECO:0000256" key="7">
    <source>
        <dbReference type="ARBA" id="ARBA00022989"/>
    </source>
</evidence>
<keyword evidence="11" id="KW-0325">Glycoprotein</keyword>
<dbReference type="Gene3D" id="2.120.10.30">
    <property type="entry name" value="TolB, C-terminal domain"/>
    <property type="match status" value="3"/>
</dbReference>
<dbReference type="CDD" id="cd00054">
    <property type="entry name" value="EGF_CA"/>
    <property type="match status" value="1"/>
</dbReference>
<feature type="domain" description="EGF-like calcium-binding" evidence="17">
    <location>
        <begin position="888"/>
        <end position="928"/>
    </location>
</feature>
<feature type="disulfide bond" evidence="12">
    <location>
        <begin position="974"/>
        <end position="986"/>
    </location>
</feature>
<feature type="transmembrane region" description="Helical" evidence="15">
    <location>
        <begin position="1684"/>
        <end position="1706"/>
    </location>
</feature>
<dbReference type="InterPro" id="IPR001881">
    <property type="entry name" value="EGF-like_Ca-bd_dom"/>
</dbReference>
<feature type="domain" description="EGF-like" evidence="18">
    <location>
        <begin position="1016"/>
        <end position="1052"/>
    </location>
</feature>
<dbReference type="Pfam" id="PF00057">
    <property type="entry name" value="Ldl_recept_a"/>
    <property type="match status" value="13"/>
</dbReference>
<feature type="domain" description="EGF-like calcium-binding" evidence="17">
    <location>
        <begin position="578"/>
        <end position="616"/>
    </location>
</feature>
<sequence>MLIILLLAAAAPSSAFWESLLSEGLNCTSNEFQCSNSKCINLNLRCDDKKNCDDGSDEIDCDFYRCEKPKYFQCRNKRCISHSFVCDEENDCDDFSDEVNCKNFELIVNSTCEEGHWRCTDKLCIPNDWVCNGTPDCLDGSDETIGCSTNIECDGFKCKNKHCVLNEWVCDGNDDCHDNSDEEDCENHVPIDQCTLDKRKFLCGNNKTCIDLYLVCDGVFDCPDHSDEGKQCNSSAKTCKTDHKCSHDCFPLPIGPKCLCPVGYHTLDEKNCEDINECEKYGICDQMCRNKPGSYECYCDEKYYLQSEDKKTCKAHGGNGIMVFSSKDQIRAMTLDSSHYFIVAKNLQKVVGVAYDGHHVYWTEIFQGYESIARAIEDGSEKEIIITAGLDLPEDLAIDWLTGNIYFTDAEKKHIGVCSSDGSHCTVLLNRDIRKPRGIVLNVEAGDMYWTDWGEPAQIGYSLMDGTRDKPFVTKDVHWPNGLALDVPNNRLYWTDAKKMTLESVHLDGTDRRIILEGVVEHPYAIAVFENKLYWSDWATHTIQSCDKFDGKNHRTIVEDKERIYGISIFHSATQKRKINPCERSLCSDICVLNGLSYRCACPQNKILESDGHYCREVGSTQMLIAGHRSVLVHIEHQILGKHDVTVLPSISGEIGSLAYDSYNNLLLISDFGTKQIRTLSMDTGVSKTLDIDGLGLITAMDFDSNSNNLYICDRFRKVVEVIDLNTMARKILIHDTFGEYPESIAVVPEEGVMFVSFAKDINGPSHIDRFFMDGTGRTHVIETNLVGYVSLTYDPDLHRIFFADANTGVIESTSAEGDDRHHFRTVYAHPISVAALKDDLFWVNSHSKDLFWSEKKTGSTYDKKITLGFEEKPEHIHLISITHKKREANACRINNNGCSHLCLLSHKSVICACPVGWELSKNNRTCTQRVGCDRTEFLCPHSNTCILKSQRCNGHKDCSFGEDENDCEKSSKCSNEEFQCTDGECINTDLVCNHNYDCRDKSDEHDCENIKKKLGCPPEHFTCKNGDCIQQTFFCDGVTDCDDGSDELNCVNNICRDDQFRCDSGACISKKWECDHEYDCPDGSDEHCTLDSCPPNYNRCDNKLCIDKKLFCDGMDDCGDNSDEKIDVCYHASEHNCSFNEMACQSNKSICIPLDAKCDGKSDCPRHEDEMQCSKCGPEEFECHSKHYKECILKSWLCDGMNDCGDDSDEDIEMCSNKNKTMFEAPISLPCTNAFSCKNGACINMSLVCDGKHDCYDGSDEDGQCAGACEGLKNPCNQICLKTPTGPTCECKSGYKLMGNGKTCVDENECEADPPICSQLCHNHEGGYSCDCYHRFILRMDKKSCKGEGSRMSIYFGVHENQIRELVPKTNSIGVIHEGPFLKITGLDALADPKTIFFSVEQNGAIYKVDPATDTIHYIKNVGLPQFITVDWGTQNIYYYNAESNSKSISICSFEEKCAKLIDIEPHRQVSALAVDSVNRVLFYVLRSWWVLESPSYAIYKSNLDGSNTTELVKTTTGNVEDITFDLDKKLLYFQDDQTRQISVVSYRGGIVKSLFYNISQIEGLKFFENNLYYLRDDGYVVKCELFDSAHCKIRFKLHNFARYHFVITQESLQPKVENVCKGHTCSYLCITGDSSYKCLCHNGSTSMENGACGIPQDDKGVNKFKVTSVALNPSSSIHSPGAVASGILIPLVLLIIVGVFYYIIKKKSDGGLAISMRFHNPLYGKTVDDQKPILQPGRHEYTNPIHSNDEPDEDPAQEASKKLNTCDSDIC</sequence>
<dbReference type="GO" id="GO:0006898">
    <property type="term" value="P:receptor-mediated endocytosis"/>
    <property type="evidence" value="ECO:0007669"/>
    <property type="project" value="TreeGrafter"/>
</dbReference>
<feature type="disulfide bond" evidence="12">
    <location>
        <begin position="27"/>
        <end position="39"/>
    </location>
</feature>
<feature type="repeat" description="LDL-receptor class B" evidence="13">
    <location>
        <begin position="490"/>
        <end position="532"/>
    </location>
</feature>
<dbReference type="Pfam" id="PF07645">
    <property type="entry name" value="EGF_CA"/>
    <property type="match status" value="1"/>
</dbReference>
<feature type="disulfide bond" evidence="12">
    <location>
        <begin position="170"/>
        <end position="185"/>
    </location>
</feature>
<dbReference type="SMART" id="SM00181">
    <property type="entry name" value="EGF"/>
    <property type="match status" value="9"/>
</dbReference>
<evidence type="ECO:0000256" key="6">
    <source>
        <dbReference type="ARBA" id="ARBA00022737"/>
    </source>
</evidence>
<dbReference type="InterPro" id="IPR049883">
    <property type="entry name" value="NOTCH1_EGF-like"/>
</dbReference>
<dbReference type="SMART" id="SM00179">
    <property type="entry name" value="EGF_CA"/>
    <property type="match status" value="5"/>
</dbReference>
<feature type="domain" description="EGF-like" evidence="18">
    <location>
        <begin position="1310"/>
        <end position="1347"/>
    </location>
</feature>
<evidence type="ECO:0000256" key="14">
    <source>
        <dbReference type="SAM" id="MobiDB-lite"/>
    </source>
</evidence>
<evidence type="ECO:0000256" key="4">
    <source>
        <dbReference type="ARBA" id="ARBA00022692"/>
    </source>
</evidence>
<dbReference type="PROSITE" id="PS01209">
    <property type="entry name" value="LDLRA_1"/>
    <property type="match status" value="8"/>
</dbReference>
<feature type="repeat" description="LDL-receptor class B" evidence="13">
    <location>
        <begin position="358"/>
        <end position="402"/>
    </location>
</feature>
<dbReference type="Pfam" id="PF14670">
    <property type="entry name" value="FXa_inhibition"/>
    <property type="match status" value="1"/>
</dbReference>
<dbReference type="InterPro" id="IPR026823">
    <property type="entry name" value="cEGF"/>
</dbReference>
<dbReference type="SUPFAM" id="SSF57184">
    <property type="entry name" value="Growth factor receptor domain"/>
    <property type="match status" value="1"/>
</dbReference>
<feature type="disulfide bond" evidence="12">
    <location>
        <begin position="1101"/>
        <end position="1119"/>
    </location>
</feature>
<evidence type="ECO:0000256" key="5">
    <source>
        <dbReference type="ARBA" id="ARBA00022729"/>
    </source>
</evidence>
<dbReference type="PRINTS" id="PR00261">
    <property type="entry name" value="LDLRECEPTOR"/>
</dbReference>
<gene>
    <name evidence="19" type="ORF">PSYICH_LOCUS15079</name>
</gene>
<dbReference type="SUPFAM" id="SSF63825">
    <property type="entry name" value="YWTD domain"/>
    <property type="match status" value="3"/>
</dbReference>
<evidence type="ECO:0000259" key="18">
    <source>
        <dbReference type="SMART" id="SM00181"/>
    </source>
</evidence>
<dbReference type="CDD" id="cd00112">
    <property type="entry name" value="LDLa"/>
    <property type="match status" value="13"/>
</dbReference>
<dbReference type="GO" id="GO:0016324">
    <property type="term" value="C:apical plasma membrane"/>
    <property type="evidence" value="ECO:0007669"/>
    <property type="project" value="TreeGrafter"/>
</dbReference>
<evidence type="ECO:0000256" key="3">
    <source>
        <dbReference type="ARBA" id="ARBA00022583"/>
    </source>
</evidence>
<feature type="disulfide bond" evidence="12">
    <location>
        <begin position="1017"/>
        <end position="1029"/>
    </location>
</feature>
<feature type="domain" description="EGF-like" evidence="18">
    <location>
        <begin position="238"/>
        <end position="273"/>
    </location>
</feature>
<feature type="disulfide bond" evidence="12">
    <location>
        <begin position="1238"/>
        <end position="1256"/>
    </location>
</feature>
<dbReference type="GO" id="GO:0005509">
    <property type="term" value="F:calcium ion binding"/>
    <property type="evidence" value="ECO:0007669"/>
    <property type="project" value="InterPro"/>
</dbReference>
<feature type="region of interest" description="Disordered" evidence="14">
    <location>
        <begin position="1735"/>
        <end position="1773"/>
    </location>
</feature>
<evidence type="ECO:0000256" key="15">
    <source>
        <dbReference type="SAM" id="Phobius"/>
    </source>
</evidence>
<feature type="domain" description="EGF-like" evidence="18">
    <location>
        <begin position="1621"/>
        <end position="1655"/>
    </location>
</feature>
<feature type="disulfide bond" evidence="12">
    <location>
        <begin position="158"/>
        <end position="176"/>
    </location>
</feature>
<feature type="domain" description="EGF-like" evidence="18">
    <location>
        <begin position="581"/>
        <end position="616"/>
    </location>
</feature>
<dbReference type="Pfam" id="PF12662">
    <property type="entry name" value="cEGF"/>
    <property type="match status" value="1"/>
</dbReference>
<feature type="domain" description="EGF-like calcium-binding" evidence="17">
    <location>
        <begin position="274"/>
        <end position="314"/>
    </location>
</feature>
<dbReference type="FunFam" id="2.10.25.10:FF:000009">
    <property type="entry name" value="Low-density lipoprotein receptor isoform 1"/>
    <property type="match status" value="1"/>
</dbReference>
<feature type="disulfide bond" evidence="12">
    <location>
        <begin position="993"/>
        <end position="1008"/>
    </location>
</feature>
<evidence type="ECO:0000256" key="8">
    <source>
        <dbReference type="ARBA" id="ARBA00023136"/>
    </source>
</evidence>
<dbReference type="InterPro" id="IPR051221">
    <property type="entry name" value="LDLR-related"/>
</dbReference>
<dbReference type="InterPro" id="IPR023415">
    <property type="entry name" value="LDLR_class-A_CS"/>
</dbReference>
<dbReference type="EMBL" id="OV651821">
    <property type="protein sequence ID" value="CAH1115532.1"/>
    <property type="molecule type" value="Genomic_DNA"/>
</dbReference>
<name>A0A9P0D7C9_9CUCU</name>
<keyword evidence="5 16" id="KW-0732">Signal</keyword>
<evidence type="ECO:0000256" key="16">
    <source>
        <dbReference type="SAM" id="SignalP"/>
    </source>
</evidence>
<dbReference type="InterPro" id="IPR011042">
    <property type="entry name" value="6-blade_b-propeller_TolB-like"/>
</dbReference>
<dbReference type="SMART" id="SM00192">
    <property type="entry name" value="LDLa"/>
    <property type="match status" value="13"/>
</dbReference>
<comment type="caution">
    <text evidence="12">Lacks conserved residue(s) required for the propagation of feature annotation.</text>
</comment>
<feature type="disulfide bond" evidence="12">
    <location>
        <begin position="1056"/>
        <end position="1068"/>
    </location>
</feature>
<feature type="disulfide bond" evidence="12">
    <location>
        <begin position="112"/>
        <end position="124"/>
    </location>
</feature>
<keyword evidence="3" id="KW-0254">Endocytosis</keyword>
<feature type="repeat" description="LDL-receptor class B" evidence="13">
    <location>
        <begin position="446"/>
        <end position="489"/>
    </location>
</feature>
<comment type="subcellular location">
    <subcellularLocation>
        <location evidence="1">Membrane</location>
        <topology evidence="1">Single-pass type I membrane protein</topology>
    </subcellularLocation>
</comment>
<feature type="disulfide bond" evidence="12">
    <location>
        <begin position="981"/>
        <end position="999"/>
    </location>
</feature>
<feature type="disulfide bond" evidence="12">
    <location>
        <begin position="1024"/>
        <end position="1042"/>
    </location>
</feature>
<evidence type="ECO:0000256" key="1">
    <source>
        <dbReference type="ARBA" id="ARBA00004479"/>
    </source>
</evidence>
<feature type="repeat" description="LDL-receptor class B" evidence="13">
    <location>
        <begin position="403"/>
        <end position="445"/>
    </location>
</feature>
<feature type="disulfide bond" evidence="12">
    <location>
        <begin position="86"/>
        <end position="101"/>
    </location>
</feature>
<organism evidence="19 20">
    <name type="scientific">Psylliodes chrysocephalus</name>
    <dbReference type="NCBI Taxonomy" id="3402493"/>
    <lineage>
        <taxon>Eukaryota</taxon>
        <taxon>Metazoa</taxon>
        <taxon>Ecdysozoa</taxon>
        <taxon>Arthropoda</taxon>
        <taxon>Hexapoda</taxon>
        <taxon>Insecta</taxon>
        <taxon>Pterygota</taxon>
        <taxon>Neoptera</taxon>
        <taxon>Endopterygota</taxon>
        <taxon>Coleoptera</taxon>
        <taxon>Polyphaga</taxon>
        <taxon>Cucujiformia</taxon>
        <taxon>Chrysomeloidea</taxon>
        <taxon>Chrysomelidae</taxon>
        <taxon>Galerucinae</taxon>
        <taxon>Alticini</taxon>
        <taxon>Psylliodes</taxon>
    </lineage>
</organism>
<evidence type="ECO:0000256" key="13">
    <source>
        <dbReference type="PROSITE-ProRule" id="PRU00461"/>
    </source>
</evidence>
<feature type="domain" description="EGF-like" evidence="18">
    <location>
        <begin position="277"/>
        <end position="314"/>
    </location>
</feature>
<dbReference type="Proteomes" id="UP001153636">
    <property type="component" value="Chromosome 9"/>
</dbReference>
<feature type="disulfide bond" evidence="12">
    <location>
        <begin position="1094"/>
        <end position="1106"/>
    </location>
</feature>
<feature type="signal peptide" evidence="16">
    <location>
        <begin position="1"/>
        <end position="15"/>
    </location>
</feature>
<keyword evidence="8 15" id="KW-0472">Membrane</keyword>
<keyword evidence="2" id="KW-0245">EGF-like domain</keyword>
<feature type="disulfide bond" evidence="12">
    <location>
        <begin position="1036"/>
        <end position="1051"/>
    </location>
</feature>
<accession>A0A9P0D7C9</accession>
<dbReference type="OrthoDB" id="8831087at2759"/>
<dbReference type="Gene3D" id="2.10.25.10">
    <property type="entry name" value="Laminin"/>
    <property type="match status" value="4"/>
</dbReference>
<feature type="disulfide bond" evidence="12">
    <location>
        <begin position="1063"/>
        <end position="1081"/>
    </location>
</feature>
<keyword evidence="10" id="KW-0675">Receptor</keyword>
<keyword evidence="4 15" id="KW-0812">Transmembrane</keyword>
<keyword evidence="20" id="KW-1185">Reference proteome</keyword>
<feature type="compositionally biased region" description="Polar residues" evidence="14">
    <location>
        <begin position="1764"/>
        <end position="1773"/>
    </location>
</feature>
<dbReference type="InterPro" id="IPR009030">
    <property type="entry name" value="Growth_fac_rcpt_cys_sf"/>
</dbReference>
<dbReference type="InterPro" id="IPR000742">
    <property type="entry name" value="EGF"/>
</dbReference>
<dbReference type="PROSITE" id="PS51120">
    <property type="entry name" value="LDLRB"/>
    <property type="match status" value="4"/>
</dbReference>
<feature type="domain" description="EGF-like" evidence="18">
    <location>
        <begin position="1231"/>
        <end position="1267"/>
    </location>
</feature>
<dbReference type="PANTHER" id="PTHR22722">
    <property type="entry name" value="LOW-DENSITY LIPOPROTEIN RECEPTOR-RELATED PROTEIN 2-RELATED"/>
    <property type="match status" value="1"/>
</dbReference>
<dbReference type="GO" id="GO:0043235">
    <property type="term" value="C:receptor complex"/>
    <property type="evidence" value="ECO:0007669"/>
    <property type="project" value="TreeGrafter"/>
</dbReference>
<feature type="disulfide bond" evidence="12">
    <location>
        <begin position="74"/>
        <end position="92"/>
    </location>
</feature>
<dbReference type="PROSITE" id="PS01187">
    <property type="entry name" value="EGF_CA"/>
    <property type="match status" value="2"/>
</dbReference>
<evidence type="ECO:0000256" key="2">
    <source>
        <dbReference type="ARBA" id="ARBA00022536"/>
    </source>
</evidence>
<evidence type="ECO:0008006" key="21">
    <source>
        <dbReference type="Google" id="ProtNLM"/>
    </source>
</evidence>
<dbReference type="GO" id="GO:0042562">
    <property type="term" value="F:hormone binding"/>
    <property type="evidence" value="ECO:0007669"/>
    <property type="project" value="TreeGrafter"/>
</dbReference>
<dbReference type="InterPro" id="IPR002172">
    <property type="entry name" value="LDrepeatLR_classA_rpt"/>
</dbReference>
<feature type="domain" description="EGF-like" evidence="18">
    <location>
        <begin position="891"/>
        <end position="928"/>
    </location>
</feature>
<feature type="disulfide bond" evidence="12">
    <location>
        <begin position="46"/>
        <end position="61"/>
    </location>
</feature>
<feature type="domain" description="EGF-like calcium-binding" evidence="17">
    <location>
        <begin position="239"/>
        <end position="273"/>
    </location>
</feature>
<dbReference type="PROSITE" id="PS50068">
    <property type="entry name" value="LDLRA_2"/>
    <property type="match status" value="13"/>
</dbReference>